<comment type="caution">
    <text evidence="1">The sequence shown here is derived from an EMBL/GenBank/DDBJ whole genome shotgun (WGS) entry which is preliminary data.</text>
</comment>
<dbReference type="Proteomes" id="UP001419268">
    <property type="component" value="Unassembled WGS sequence"/>
</dbReference>
<evidence type="ECO:0008006" key="3">
    <source>
        <dbReference type="Google" id="ProtNLM"/>
    </source>
</evidence>
<dbReference type="AlphaFoldDB" id="A0AAP0LCJ5"/>
<reference evidence="1 2" key="1">
    <citation type="submission" date="2024-01" db="EMBL/GenBank/DDBJ databases">
        <title>Genome assemblies of Stephania.</title>
        <authorList>
            <person name="Yang L."/>
        </authorList>
    </citation>
    <scope>NUCLEOTIDE SEQUENCE [LARGE SCALE GENOMIC DNA]</scope>
    <source>
        <strain evidence="1">JXDWG</strain>
        <tissue evidence="1">Leaf</tissue>
    </source>
</reference>
<organism evidence="1 2">
    <name type="scientific">Stephania cephalantha</name>
    <dbReference type="NCBI Taxonomy" id="152367"/>
    <lineage>
        <taxon>Eukaryota</taxon>
        <taxon>Viridiplantae</taxon>
        <taxon>Streptophyta</taxon>
        <taxon>Embryophyta</taxon>
        <taxon>Tracheophyta</taxon>
        <taxon>Spermatophyta</taxon>
        <taxon>Magnoliopsida</taxon>
        <taxon>Ranunculales</taxon>
        <taxon>Menispermaceae</taxon>
        <taxon>Menispermoideae</taxon>
        <taxon>Cissampelideae</taxon>
        <taxon>Stephania</taxon>
    </lineage>
</organism>
<evidence type="ECO:0000313" key="1">
    <source>
        <dbReference type="EMBL" id="KAK9166609.1"/>
    </source>
</evidence>
<protein>
    <recommendedName>
        <fullName evidence="3">DDE Tnp4 domain-containing protein</fullName>
    </recommendedName>
</protein>
<name>A0AAP0LCJ5_9MAGN</name>
<sequence>MRHVKVRNIIETCFGALKQRWFVLRSPCYYNVSSEFYRKIPCIYASSPAEREVKMMTFIIHVCAILHNFVIKEVPNDLLDTIIPEGQELGANDDASNEQAKKISTV</sequence>
<evidence type="ECO:0000313" key="2">
    <source>
        <dbReference type="Proteomes" id="UP001419268"/>
    </source>
</evidence>
<gene>
    <name evidence="1" type="ORF">Scep_001800</name>
</gene>
<keyword evidence="2" id="KW-1185">Reference proteome</keyword>
<accession>A0AAP0LCJ5</accession>
<proteinExistence type="predicted"/>
<dbReference type="EMBL" id="JBBNAG010000001">
    <property type="protein sequence ID" value="KAK9166609.1"/>
    <property type="molecule type" value="Genomic_DNA"/>
</dbReference>